<evidence type="ECO:0000256" key="2">
    <source>
        <dbReference type="ARBA" id="ARBA00022801"/>
    </source>
</evidence>
<dbReference type="FunFam" id="3.20.20.140:FF:000014">
    <property type="entry name" value="5-methylthioadenosine/S-adenosylhomocysteine deaminase"/>
    <property type="match status" value="1"/>
</dbReference>
<keyword evidence="1" id="KW-0479">Metal-binding</keyword>
<evidence type="ECO:0000313" key="6">
    <source>
        <dbReference type="Proteomes" id="UP001438707"/>
    </source>
</evidence>
<keyword evidence="2" id="KW-0378">Hydrolase</keyword>
<protein>
    <recommendedName>
        <fullName evidence="4">Amidohydrolase-related domain-containing protein</fullName>
    </recommendedName>
</protein>
<dbReference type="InterPro" id="IPR032466">
    <property type="entry name" value="Metal_Hydrolase"/>
</dbReference>
<dbReference type="PANTHER" id="PTHR43794:SF11">
    <property type="entry name" value="AMIDOHYDROLASE-RELATED DOMAIN-CONTAINING PROTEIN"/>
    <property type="match status" value="1"/>
</dbReference>
<dbReference type="InterPro" id="IPR006680">
    <property type="entry name" value="Amidohydro-rel"/>
</dbReference>
<keyword evidence="3" id="KW-0862">Zinc</keyword>
<dbReference type="GO" id="GO:0046872">
    <property type="term" value="F:metal ion binding"/>
    <property type="evidence" value="ECO:0007669"/>
    <property type="project" value="UniProtKB-KW"/>
</dbReference>
<dbReference type="GO" id="GO:0016814">
    <property type="term" value="F:hydrolase activity, acting on carbon-nitrogen (but not peptide) bonds, in cyclic amidines"/>
    <property type="evidence" value="ECO:0007669"/>
    <property type="project" value="UniProtKB-ARBA"/>
</dbReference>
<dbReference type="SUPFAM" id="SSF51556">
    <property type="entry name" value="Metallo-dependent hydrolases"/>
    <property type="match status" value="1"/>
</dbReference>
<dbReference type="Gene3D" id="2.30.40.10">
    <property type="entry name" value="Urease, subunit C, domain 1"/>
    <property type="match status" value="1"/>
</dbReference>
<comment type="caution">
    <text evidence="5">The sequence shown here is derived from an EMBL/GenBank/DDBJ whole genome shotgun (WGS) entry which is preliminary data.</text>
</comment>
<accession>A0AAW1QTR0</accession>
<sequence>MAPAEMQPSLLLRHIGILVTLNKSLGTLRDAAIYVRANQICWVGRTVELPEEYAGASTVKDLPDRIVIPGLVNTHHHMFQCLTRCVAQESQLFGWLTTLYPAWEFLTGGDVYVGCKVAMAELIMSGCTTTSDHHYVFPNDVQLDDCIRAGRDIGIRFHPTRGAMTLGKSKGGLPPDTLCEDEADVLEDMRRLIAQYHDNSKYSMLRIGLSPVSPFSVEEELLKTTANLAKQNPGVRLHFHLAENQEDIDYAQEKYGCRPGEFIRRVGWAVPEAWYAHCCKLDDAEMKQFADNSIGVAHCPSSNMRLASGIAPVRKMLDMGVNVGLGVDGSASNDCGHMLAEVRQTMLLQRAGGNPQALTAREALDMAVKGGARNLGRDDIGEIAPGFAADLVAWRTDTLGFSGCSPDPVAALVFCAPSLGFVDLSIINGSIIVEDGKFTSMDLQGLLAEHAEVSQKICSRIKPQAPHDPIK</sequence>
<evidence type="ECO:0000256" key="1">
    <source>
        <dbReference type="ARBA" id="ARBA00022723"/>
    </source>
</evidence>
<dbReference type="EMBL" id="JALJOS010000027">
    <property type="protein sequence ID" value="KAK9824862.1"/>
    <property type="molecule type" value="Genomic_DNA"/>
</dbReference>
<dbReference type="InterPro" id="IPR050287">
    <property type="entry name" value="MTA/SAH_deaminase"/>
</dbReference>
<dbReference type="AlphaFoldDB" id="A0AAW1QTR0"/>
<name>A0AAW1QTR0_9CHLO</name>
<dbReference type="Gene3D" id="3.20.20.140">
    <property type="entry name" value="Metal-dependent hydrolases"/>
    <property type="match status" value="1"/>
</dbReference>
<dbReference type="SUPFAM" id="SSF51338">
    <property type="entry name" value="Composite domain of metallo-dependent hydrolases"/>
    <property type="match status" value="1"/>
</dbReference>
<keyword evidence="6" id="KW-1185">Reference proteome</keyword>
<dbReference type="PANTHER" id="PTHR43794">
    <property type="entry name" value="AMINOHYDROLASE SSNA-RELATED"/>
    <property type="match status" value="1"/>
</dbReference>
<gene>
    <name evidence="5" type="ORF">WJX74_001467</name>
</gene>
<reference evidence="5 6" key="1">
    <citation type="journal article" date="2024" name="Nat. Commun.">
        <title>Phylogenomics reveals the evolutionary origins of lichenization in chlorophyte algae.</title>
        <authorList>
            <person name="Puginier C."/>
            <person name="Libourel C."/>
            <person name="Otte J."/>
            <person name="Skaloud P."/>
            <person name="Haon M."/>
            <person name="Grisel S."/>
            <person name="Petersen M."/>
            <person name="Berrin J.G."/>
            <person name="Delaux P.M."/>
            <person name="Dal Grande F."/>
            <person name="Keller J."/>
        </authorList>
    </citation>
    <scope>NUCLEOTIDE SEQUENCE [LARGE SCALE GENOMIC DNA]</scope>
    <source>
        <strain evidence="5 6">SAG 2145</strain>
    </source>
</reference>
<dbReference type="Proteomes" id="UP001438707">
    <property type="component" value="Unassembled WGS sequence"/>
</dbReference>
<evidence type="ECO:0000259" key="4">
    <source>
        <dbReference type="Pfam" id="PF01979"/>
    </source>
</evidence>
<proteinExistence type="predicted"/>
<evidence type="ECO:0000313" key="5">
    <source>
        <dbReference type="EMBL" id="KAK9824862.1"/>
    </source>
</evidence>
<feature type="domain" description="Amidohydrolase-related" evidence="4">
    <location>
        <begin position="66"/>
        <end position="415"/>
    </location>
</feature>
<organism evidence="5 6">
    <name type="scientific">Apatococcus lobatus</name>
    <dbReference type="NCBI Taxonomy" id="904363"/>
    <lineage>
        <taxon>Eukaryota</taxon>
        <taxon>Viridiplantae</taxon>
        <taxon>Chlorophyta</taxon>
        <taxon>core chlorophytes</taxon>
        <taxon>Trebouxiophyceae</taxon>
        <taxon>Chlorellales</taxon>
        <taxon>Chlorellaceae</taxon>
        <taxon>Apatococcus</taxon>
    </lineage>
</organism>
<evidence type="ECO:0000256" key="3">
    <source>
        <dbReference type="ARBA" id="ARBA00022833"/>
    </source>
</evidence>
<dbReference type="GO" id="GO:0019239">
    <property type="term" value="F:deaminase activity"/>
    <property type="evidence" value="ECO:0007669"/>
    <property type="project" value="UniProtKB-ARBA"/>
</dbReference>
<dbReference type="NCBIfam" id="NF006055">
    <property type="entry name" value="PRK08203.1"/>
    <property type="match status" value="1"/>
</dbReference>
<dbReference type="Pfam" id="PF01979">
    <property type="entry name" value="Amidohydro_1"/>
    <property type="match status" value="1"/>
</dbReference>
<dbReference type="CDD" id="cd01298">
    <property type="entry name" value="ATZ_TRZ_like"/>
    <property type="match status" value="1"/>
</dbReference>
<dbReference type="InterPro" id="IPR011059">
    <property type="entry name" value="Metal-dep_hydrolase_composite"/>
</dbReference>